<proteinExistence type="predicted"/>
<protein>
    <submittedName>
        <fullName evidence="2">Uncharacterized protein</fullName>
    </submittedName>
</protein>
<name>A0A383EEH9_9ZZZZ</name>
<keyword evidence="1" id="KW-0812">Transmembrane</keyword>
<evidence type="ECO:0000256" key="1">
    <source>
        <dbReference type="SAM" id="Phobius"/>
    </source>
</evidence>
<accession>A0A383EEH9</accession>
<evidence type="ECO:0000313" key="2">
    <source>
        <dbReference type="EMBL" id="SVE54498.1"/>
    </source>
</evidence>
<dbReference type="EMBL" id="UINC01224741">
    <property type="protein sequence ID" value="SVE54498.1"/>
    <property type="molecule type" value="Genomic_DNA"/>
</dbReference>
<feature type="non-terminal residue" evidence="2">
    <location>
        <position position="84"/>
    </location>
</feature>
<feature type="transmembrane region" description="Helical" evidence="1">
    <location>
        <begin position="17"/>
        <end position="38"/>
    </location>
</feature>
<reference evidence="2" key="1">
    <citation type="submission" date="2018-05" db="EMBL/GenBank/DDBJ databases">
        <authorList>
            <person name="Lanie J.A."/>
            <person name="Ng W.-L."/>
            <person name="Kazmierczak K.M."/>
            <person name="Andrzejewski T.M."/>
            <person name="Davidsen T.M."/>
            <person name="Wayne K.J."/>
            <person name="Tettelin H."/>
            <person name="Glass J.I."/>
            <person name="Rusch D."/>
            <person name="Podicherti R."/>
            <person name="Tsui H.-C.T."/>
            <person name="Winkler M.E."/>
        </authorList>
    </citation>
    <scope>NUCLEOTIDE SEQUENCE</scope>
</reference>
<organism evidence="2">
    <name type="scientific">marine metagenome</name>
    <dbReference type="NCBI Taxonomy" id="408172"/>
    <lineage>
        <taxon>unclassified sequences</taxon>
        <taxon>metagenomes</taxon>
        <taxon>ecological metagenomes</taxon>
    </lineage>
</organism>
<keyword evidence="1" id="KW-0472">Membrane</keyword>
<keyword evidence="1" id="KW-1133">Transmembrane helix</keyword>
<gene>
    <name evidence="2" type="ORF">METZ01_LOCUS507352</name>
</gene>
<dbReference type="AlphaFoldDB" id="A0A383EEH9"/>
<sequence>MAGFIGERARRKQRNTIIIFILIIVGVLIFLVFPKLLLDENIPSDTLLPTEEEIASTESKADTEELELQIFQKEQKIIFRDQQI</sequence>